<accession>A0ACC2FTJ4</accession>
<dbReference type="Proteomes" id="UP001157502">
    <property type="component" value="Chromosome 22"/>
</dbReference>
<evidence type="ECO:0000313" key="1">
    <source>
        <dbReference type="EMBL" id="KAJ7994656.1"/>
    </source>
</evidence>
<sequence>MDIDEDLKESGAHADNSTVKPFPSSSDELNSLKWHKVSVRWSPQLDKLSNIDPQKISRLGTLNLVVHPDFQIAKGSDGTEVFLGLKDDGTEVAVKRMLKSNYQVLKNEEEFLRLPQLDSTWIVRYVDFAEDENFGYLVLQLCEYSLDEYIKDHLPEDKMPVLKKIVLDVLSSLSVLHSQNTKILHRDIKPKNVLIDVTGRARLADFGISRQLNMGQTTLHTNTAGTKCWKATETLVEGSAFGYKRSTDIQVAGMLIYYILSAGEHPFGKGFHCEHNIFKGKYTLEHIDDEVAKDLVEWMINKDPDKRPTVEETLAHPYFWTEDRRTEYMQRIGNLEEAENCRSADPELLKRLDHLADGKSFSNWKSKMPAELIQKLDGKKKPYPENTLGLMRFLRNLHEHYPGDRVDVMTMFPDLFGCVFKFAKMQEWNSRSTLRTFFQRVDIRT</sequence>
<name>A0ACC2FTJ4_DALPE</name>
<comment type="caution">
    <text evidence="1">The sequence shown here is derived from an EMBL/GenBank/DDBJ whole genome shotgun (WGS) entry which is preliminary data.</text>
</comment>
<organism evidence="1 2">
    <name type="scientific">Dallia pectoralis</name>
    <name type="common">Alaska blackfish</name>
    <dbReference type="NCBI Taxonomy" id="75939"/>
    <lineage>
        <taxon>Eukaryota</taxon>
        <taxon>Metazoa</taxon>
        <taxon>Chordata</taxon>
        <taxon>Craniata</taxon>
        <taxon>Vertebrata</taxon>
        <taxon>Euteleostomi</taxon>
        <taxon>Actinopterygii</taxon>
        <taxon>Neopterygii</taxon>
        <taxon>Teleostei</taxon>
        <taxon>Protacanthopterygii</taxon>
        <taxon>Esociformes</taxon>
        <taxon>Umbridae</taxon>
        <taxon>Dallia</taxon>
    </lineage>
</organism>
<reference evidence="1" key="1">
    <citation type="submission" date="2021-05" db="EMBL/GenBank/DDBJ databases">
        <authorList>
            <person name="Pan Q."/>
            <person name="Jouanno E."/>
            <person name="Zahm M."/>
            <person name="Klopp C."/>
            <person name="Cabau C."/>
            <person name="Louis A."/>
            <person name="Berthelot C."/>
            <person name="Parey E."/>
            <person name="Roest Crollius H."/>
            <person name="Montfort J."/>
            <person name="Robinson-Rechavi M."/>
            <person name="Bouchez O."/>
            <person name="Lampietro C."/>
            <person name="Lopez Roques C."/>
            <person name="Donnadieu C."/>
            <person name="Postlethwait J."/>
            <person name="Bobe J."/>
            <person name="Dillon D."/>
            <person name="Chandos A."/>
            <person name="von Hippel F."/>
            <person name="Guiguen Y."/>
        </authorList>
    </citation>
    <scope>NUCLEOTIDE SEQUENCE</scope>
    <source>
        <strain evidence="1">YG-Jan2019</strain>
    </source>
</reference>
<protein>
    <submittedName>
        <fullName evidence="1">Uncharacterized protein</fullName>
    </submittedName>
</protein>
<evidence type="ECO:0000313" key="2">
    <source>
        <dbReference type="Proteomes" id="UP001157502"/>
    </source>
</evidence>
<proteinExistence type="predicted"/>
<dbReference type="EMBL" id="CM055749">
    <property type="protein sequence ID" value="KAJ7994656.1"/>
    <property type="molecule type" value="Genomic_DNA"/>
</dbReference>
<gene>
    <name evidence="1" type="ORF">DPEC_G00251740</name>
</gene>
<keyword evidence="2" id="KW-1185">Reference proteome</keyword>